<dbReference type="GO" id="GO:0016705">
    <property type="term" value="F:oxidoreductase activity, acting on paired donors, with incorporation or reduction of molecular oxygen"/>
    <property type="evidence" value="ECO:0007669"/>
    <property type="project" value="InterPro"/>
</dbReference>
<accession>A0A3N6MGU4</accession>
<comment type="cofactor">
    <cofactor evidence="1">
        <name>heme</name>
        <dbReference type="ChEBI" id="CHEBI:30413"/>
    </cofactor>
</comment>
<keyword evidence="3" id="KW-0408">Iron</keyword>
<evidence type="ECO:0000256" key="2">
    <source>
        <dbReference type="ARBA" id="ARBA00010617"/>
    </source>
</evidence>
<dbReference type="AlphaFoldDB" id="A0A3N6MGU4"/>
<dbReference type="GO" id="GO:0004497">
    <property type="term" value="F:monooxygenase activity"/>
    <property type="evidence" value="ECO:0007669"/>
    <property type="project" value="UniProtKB-KW"/>
</dbReference>
<evidence type="ECO:0000256" key="4">
    <source>
        <dbReference type="SAM" id="MobiDB-lite"/>
    </source>
</evidence>
<evidence type="ECO:0000256" key="3">
    <source>
        <dbReference type="RuleBase" id="RU000461"/>
    </source>
</evidence>
<dbReference type="GO" id="GO:0005506">
    <property type="term" value="F:iron ion binding"/>
    <property type="evidence" value="ECO:0007669"/>
    <property type="project" value="InterPro"/>
</dbReference>
<dbReference type="PROSITE" id="PS00086">
    <property type="entry name" value="CYTOCHROME_P450"/>
    <property type="match status" value="1"/>
</dbReference>
<comment type="caution">
    <text evidence="5">The sequence shown here is derived from an EMBL/GenBank/DDBJ whole genome shotgun (WGS) entry which is preliminary data.</text>
</comment>
<dbReference type="EMBL" id="REFY01000001">
    <property type="protein sequence ID" value="RQG93206.1"/>
    <property type="molecule type" value="Genomic_DNA"/>
</dbReference>
<dbReference type="Proteomes" id="UP000273828">
    <property type="component" value="Unassembled WGS sequence"/>
</dbReference>
<dbReference type="InterPro" id="IPR036396">
    <property type="entry name" value="Cyt_P450_sf"/>
</dbReference>
<keyword evidence="3" id="KW-0479">Metal-binding</keyword>
<evidence type="ECO:0000256" key="1">
    <source>
        <dbReference type="ARBA" id="ARBA00001971"/>
    </source>
</evidence>
<dbReference type="InterPro" id="IPR002401">
    <property type="entry name" value="Cyt_P450_E_grp-I"/>
</dbReference>
<reference evidence="5 6" key="1">
    <citation type="submission" date="2018-10" db="EMBL/GenBank/DDBJ databases">
        <title>Natrarchaeobius chitinivorans gen. nov., sp. nov., and Natrarchaeobius haloalkaliphilus sp. nov., alkaliphilic, chitin-utilizing haloarchaea from hypersaline alkaline lakes.</title>
        <authorList>
            <person name="Sorokin D.Y."/>
            <person name="Elcheninov A.G."/>
            <person name="Kostrikina N.A."/>
            <person name="Bale N.J."/>
            <person name="Sinninghe Damste J.S."/>
            <person name="Khijniak T.V."/>
            <person name="Kublanov I.V."/>
            <person name="Toshchakov S.V."/>
        </authorList>
    </citation>
    <scope>NUCLEOTIDE SEQUENCE [LARGE SCALE GENOMIC DNA]</scope>
    <source>
        <strain evidence="5 6">AArcht-Sl</strain>
    </source>
</reference>
<dbReference type="Pfam" id="PF00067">
    <property type="entry name" value="p450"/>
    <property type="match status" value="1"/>
</dbReference>
<keyword evidence="6" id="KW-1185">Reference proteome</keyword>
<feature type="compositionally biased region" description="Polar residues" evidence="4">
    <location>
        <begin position="1"/>
        <end position="21"/>
    </location>
</feature>
<dbReference type="InterPro" id="IPR017972">
    <property type="entry name" value="Cyt_P450_CS"/>
</dbReference>
<dbReference type="InterPro" id="IPR001128">
    <property type="entry name" value="Cyt_P450"/>
</dbReference>
<dbReference type="PRINTS" id="PR00463">
    <property type="entry name" value="EP450I"/>
</dbReference>
<dbReference type="GO" id="GO:0020037">
    <property type="term" value="F:heme binding"/>
    <property type="evidence" value="ECO:0007669"/>
    <property type="project" value="InterPro"/>
</dbReference>
<dbReference type="RefSeq" id="WP_124177100.1">
    <property type="nucleotide sequence ID" value="NZ_REFY01000001.1"/>
</dbReference>
<keyword evidence="3" id="KW-0503">Monooxygenase</keyword>
<organism evidence="5 6">
    <name type="scientific">Natrarchaeobius halalkaliphilus</name>
    <dbReference type="NCBI Taxonomy" id="1679091"/>
    <lineage>
        <taxon>Archaea</taxon>
        <taxon>Methanobacteriati</taxon>
        <taxon>Methanobacteriota</taxon>
        <taxon>Stenosarchaea group</taxon>
        <taxon>Halobacteria</taxon>
        <taxon>Halobacteriales</taxon>
        <taxon>Natrialbaceae</taxon>
        <taxon>Natrarchaeobius</taxon>
    </lineage>
</organism>
<protein>
    <submittedName>
        <fullName evidence="5">Cytochrome P450</fullName>
    </submittedName>
</protein>
<feature type="region of interest" description="Disordered" evidence="4">
    <location>
        <begin position="1"/>
        <end position="31"/>
    </location>
</feature>
<gene>
    <name evidence="5" type="ORF">EA462_03145</name>
</gene>
<sequence>MAETHTVQSDDGTSTSKTNRSNAERPPRLRGFPLIGRTLSIARDPLEFLESAREYDDVVVYEAYGTEFALVSDPALVETILVSRADEFRKGEFETGFGELIAPSGIAFTEGERWRRQRNLLQSSFTPDRVRSAADGMVTEASALVDGWDDGETIVLRDALSAYTLRVLSRTLFDLPLEDDRTAIVRRATTALDEYASPRRLALESIVPSWLPTPAERKYENAMGDLEALVADLVETRRTKDAAGDDLLSLLARAEYPDGTRLTPTEIRDQLVTFLFAGHETTATTLTFACWLLADDSAVRSELERELEAVCGDRDPTIADLEDLEYTEAVVNEAMRLYPPITSIYREPCAETVLGNHLIPAGTTLQLPVYGIHRDDRWWSAPEAFRPERWLNGSNGGLTRDDRERPEYAYYPFGGGPRHCLGMRFAMVELQLALATLVSKIVLEQVTESLEPSLGVTLDPGSVEARVRKRENSR</sequence>
<keyword evidence="3" id="KW-0560">Oxidoreductase</keyword>
<proteinExistence type="inferred from homology"/>
<dbReference type="PANTHER" id="PTHR24305">
    <property type="entry name" value="CYTOCHROME P450"/>
    <property type="match status" value="1"/>
</dbReference>
<dbReference type="InterPro" id="IPR050121">
    <property type="entry name" value="Cytochrome_P450_monoxygenase"/>
</dbReference>
<dbReference type="Gene3D" id="1.10.630.10">
    <property type="entry name" value="Cytochrome P450"/>
    <property type="match status" value="1"/>
</dbReference>
<dbReference type="PRINTS" id="PR00385">
    <property type="entry name" value="P450"/>
</dbReference>
<dbReference type="SUPFAM" id="SSF48264">
    <property type="entry name" value="Cytochrome P450"/>
    <property type="match status" value="1"/>
</dbReference>
<evidence type="ECO:0000313" key="6">
    <source>
        <dbReference type="Proteomes" id="UP000273828"/>
    </source>
</evidence>
<dbReference type="OrthoDB" id="9881at2157"/>
<evidence type="ECO:0000313" key="5">
    <source>
        <dbReference type="EMBL" id="RQG93206.1"/>
    </source>
</evidence>
<keyword evidence="3" id="KW-0349">Heme</keyword>
<comment type="similarity">
    <text evidence="2 3">Belongs to the cytochrome P450 family.</text>
</comment>
<dbReference type="PANTHER" id="PTHR24305:SF166">
    <property type="entry name" value="CYTOCHROME P450 12A4, MITOCHONDRIAL-RELATED"/>
    <property type="match status" value="1"/>
</dbReference>
<name>A0A3N6MGU4_9EURY</name>